<sequence>MHGIKALAFDAYGTVFDVHSVVALAEKMYPGKGKELSQLWRSKQIEYMFLRTIMGRYIPHNQNTEAGLKYSLKYLGLPGGTSERGALMDAYERLSPFEDARQTLPKLSGLKRAILSVGTPSLLTNLVGNAGITDQFDALLSVDEVKVYKPHPRTYQLATDKFDLQRHEIGFVTSNYFDVAGAKAFGFQVIWINRNGAIPDEVGLLPDVALTSIAEIPNLLG</sequence>
<dbReference type="SFLD" id="SFLDG01135">
    <property type="entry name" value="C1.5.6:_HAD__Beta-PGM__Phospha"/>
    <property type="match status" value="1"/>
</dbReference>
<dbReference type="InterPro" id="IPR006439">
    <property type="entry name" value="HAD-SF_hydro_IA"/>
</dbReference>
<evidence type="ECO:0000313" key="5">
    <source>
        <dbReference type="Proteomes" id="UP000078463"/>
    </source>
</evidence>
<dbReference type="InterPro" id="IPR023198">
    <property type="entry name" value="PGP-like_dom2"/>
</dbReference>
<dbReference type="InterPro" id="IPR036412">
    <property type="entry name" value="HAD-like_sf"/>
</dbReference>
<evidence type="ECO:0000256" key="1">
    <source>
        <dbReference type="ARBA" id="ARBA00008106"/>
    </source>
</evidence>
<reference evidence="5" key="1">
    <citation type="submission" date="2016-05" db="EMBL/GenBank/DDBJ databases">
        <title>Polynucleobacter sp. QLW-P1FAT50C-4 genome.</title>
        <authorList>
            <person name="Hahn M.W."/>
        </authorList>
    </citation>
    <scope>NUCLEOTIDE SEQUENCE [LARGE SCALE GENOMIC DNA]</scope>
    <source>
        <strain evidence="5">QLW-P1FAT50C-4</strain>
    </source>
</reference>
<dbReference type="InterPro" id="IPR023214">
    <property type="entry name" value="HAD_sf"/>
</dbReference>
<evidence type="ECO:0000256" key="2">
    <source>
        <dbReference type="ARBA" id="ARBA00022801"/>
    </source>
</evidence>
<protein>
    <recommendedName>
        <fullName evidence="3">(S)-2-haloacid dehalogenase</fullName>
        <ecNumber evidence="3">3.8.1.2</ecNumber>
    </recommendedName>
    <alternativeName>
        <fullName evidence="3">2-haloalkanoic acid dehalogenase</fullName>
    </alternativeName>
    <alternativeName>
        <fullName evidence="3">Halocarboxylic acid halidohydrolase</fullName>
    </alternativeName>
    <alternativeName>
        <fullName evidence="3">L-2-haloacid dehalogenase</fullName>
    </alternativeName>
</protein>
<proteinExistence type="inferred from homology"/>
<dbReference type="SFLD" id="SFLDG01129">
    <property type="entry name" value="C1.5:_HAD__Beta-PGM__Phosphata"/>
    <property type="match status" value="1"/>
</dbReference>
<dbReference type="CDD" id="cd02588">
    <property type="entry name" value="HAD_L2-DEX"/>
    <property type="match status" value="1"/>
</dbReference>
<comment type="similarity">
    <text evidence="1 3">Belongs to the HAD-like hydrolase superfamily. S-2-haloalkanoic acid dehalogenase family.</text>
</comment>
<dbReference type="Pfam" id="PF00702">
    <property type="entry name" value="Hydrolase"/>
    <property type="match status" value="1"/>
</dbReference>
<dbReference type="SFLD" id="SFLDF00045">
    <property type="entry name" value="2-haloacid_dehalogenase"/>
    <property type="match status" value="1"/>
</dbReference>
<dbReference type="PRINTS" id="PR00413">
    <property type="entry name" value="HADHALOGNASE"/>
</dbReference>
<comment type="catalytic activity">
    <reaction evidence="3">
        <text>an (S)-2-haloacid + H2O = a (2R)-2-hydroxycarboxylate + a halide anion + H(+)</text>
        <dbReference type="Rhea" id="RHEA:11192"/>
        <dbReference type="ChEBI" id="CHEBI:15377"/>
        <dbReference type="ChEBI" id="CHEBI:15378"/>
        <dbReference type="ChEBI" id="CHEBI:16042"/>
        <dbReference type="ChEBI" id="CHEBI:58314"/>
        <dbReference type="ChEBI" id="CHEBI:137405"/>
        <dbReference type="EC" id="3.8.1.2"/>
    </reaction>
</comment>
<dbReference type="KEGG" id="pwu:A8O14_08240"/>
<evidence type="ECO:0000313" key="4">
    <source>
        <dbReference type="EMBL" id="ANJ00790.1"/>
    </source>
</evidence>
<keyword evidence="5" id="KW-1185">Reference proteome</keyword>
<dbReference type="AlphaFoldDB" id="A0A191UIH3"/>
<gene>
    <name evidence="4" type="ORF">A8O14_08240</name>
</gene>
<dbReference type="SFLD" id="SFLDS00003">
    <property type="entry name" value="Haloacid_Dehalogenase"/>
    <property type="match status" value="1"/>
</dbReference>
<comment type="function">
    <text evidence="3">Catalyzes the hydrolytic dehalogenation of small (S)-2-haloalkanoic acids to yield the corresponding (R)-2-hydroxyalkanoic acids.</text>
</comment>
<dbReference type="Proteomes" id="UP000078463">
    <property type="component" value="Chromosome"/>
</dbReference>
<dbReference type="EC" id="3.8.1.2" evidence="3"/>
<name>A0A191UIH3_9BURK</name>
<dbReference type="NCBIfam" id="TIGR01493">
    <property type="entry name" value="HAD-SF-IA-v2"/>
    <property type="match status" value="1"/>
</dbReference>
<dbReference type="EMBL" id="CP015922">
    <property type="protein sequence ID" value="ANJ00790.1"/>
    <property type="molecule type" value="Genomic_DNA"/>
</dbReference>
<dbReference type="InterPro" id="IPR006328">
    <property type="entry name" value="2-HAD"/>
</dbReference>
<dbReference type="Gene3D" id="3.40.50.1000">
    <property type="entry name" value="HAD superfamily/HAD-like"/>
    <property type="match status" value="1"/>
</dbReference>
<dbReference type="PANTHER" id="PTHR43316:SF3">
    <property type="entry name" value="HALOACID DEHALOGENASE, TYPE II (AFU_ORTHOLOGUE AFUA_2G07750)-RELATED"/>
    <property type="match status" value="1"/>
</dbReference>
<dbReference type="GO" id="GO:0018784">
    <property type="term" value="F:(S)-2-haloacid dehalogenase activity"/>
    <property type="evidence" value="ECO:0007669"/>
    <property type="project" value="UniProtKB-UniRule"/>
</dbReference>
<dbReference type="PANTHER" id="PTHR43316">
    <property type="entry name" value="HYDROLASE, HALOACID DELAHOGENASE-RELATED"/>
    <property type="match status" value="1"/>
</dbReference>
<dbReference type="InterPro" id="IPR051540">
    <property type="entry name" value="S-2-haloacid_dehalogenase"/>
</dbReference>
<accession>A0A191UIH3</accession>
<keyword evidence="2 3" id="KW-0378">Hydrolase</keyword>
<organism evidence="4 5">
    <name type="scientific">Polynucleobacter wuianus</name>
    <dbReference type="NCBI Taxonomy" id="1743168"/>
    <lineage>
        <taxon>Bacteria</taxon>
        <taxon>Pseudomonadati</taxon>
        <taxon>Pseudomonadota</taxon>
        <taxon>Betaproteobacteria</taxon>
        <taxon>Burkholderiales</taxon>
        <taxon>Burkholderiaceae</taxon>
        <taxon>Polynucleobacter</taxon>
    </lineage>
</organism>
<dbReference type="NCBIfam" id="TIGR01428">
    <property type="entry name" value="HAD_type_II"/>
    <property type="match status" value="1"/>
</dbReference>
<dbReference type="SUPFAM" id="SSF56784">
    <property type="entry name" value="HAD-like"/>
    <property type="match status" value="1"/>
</dbReference>
<dbReference type="STRING" id="1743168.A8O14_08240"/>
<dbReference type="Gene3D" id="1.10.150.240">
    <property type="entry name" value="Putative phosphatase, domain 2"/>
    <property type="match status" value="1"/>
</dbReference>
<evidence type="ECO:0000256" key="3">
    <source>
        <dbReference type="RuleBase" id="RU368077"/>
    </source>
</evidence>